<keyword evidence="2" id="KW-1133">Transmembrane helix</keyword>
<feature type="transmembrane region" description="Helical" evidence="2">
    <location>
        <begin position="12"/>
        <end position="31"/>
    </location>
</feature>
<comment type="caution">
    <text evidence="3">The sequence shown here is derived from an EMBL/GenBank/DDBJ whole genome shotgun (WGS) entry which is preliminary data.</text>
</comment>
<sequence>MVQWKRLRQILTLDAWPAWLLTGGLCCAWLISYSTAKHLTDQVLYAGTFLQAIGLGAVALGIHDLQKAFGKPSLAAHMVNWLHNLKASLSKPVPVRGTLTAENMCVEVNIEGAALTSTSEATIEDRVKALEKALADLRKEHNEQVGEIRTNISRVEGLVSAESVDRKKGDVELLEKIEVVAVGGVRLEAIGVVWLFLGVLLTCIPRVIASFVPVQFSM</sequence>
<evidence type="ECO:0000256" key="1">
    <source>
        <dbReference type="SAM" id="Coils"/>
    </source>
</evidence>
<organism evidence="3 4">
    <name type="scientific">Geomonas terrae</name>
    <dbReference type="NCBI Taxonomy" id="2562681"/>
    <lineage>
        <taxon>Bacteria</taxon>
        <taxon>Pseudomonadati</taxon>
        <taxon>Thermodesulfobacteriota</taxon>
        <taxon>Desulfuromonadia</taxon>
        <taxon>Geobacterales</taxon>
        <taxon>Geobacteraceae</taxon>
        <taxon>Geomonas</taxon>
    </lineage>
</organism>
<keyword evidence="2" id="KW-0472">Membrane</keyword>
<gene>
    <name evidence="3" type="ORF">E4633_12555</name>
</gene>
<feature type="transmembrane region" description="Helical" evidence="2">
    <location>
        <begin position="43"/>
        <end position="62"/>
    </location>
</feature>
<keyword evidence="2" id="KW-0812">Transmembrane</keyword>
<name>A0A4V3NZC3_9BACT</name>
<evidence type="ECO:0000313" key="3">
    <source>
        <dbReference type="EMBL" id="TGU71172.1"/>
    </source>
</evidence>
<evidence type="ECO:0000256" key="2">
    <source>
        <dbReference type="SAM" id="Phobius"/>
    </source>
</evidence>
<keyword evidence="1" id="KW-0175">Coiled coil</keyword>
<evidence type="ECO:0000313" key="4">
    <source>
        <dbReference type="Proteomes" id="UP000306416"/>
    </source>
</evidence>
<feature type="coiled-coil region" evidence="1">
    <location>
        <begin position="120"/>
        <end position="147"/>
    </location>
</feature>
<keyword evidence="4" id="KW-1185">Reference proteome</keyword>
<feature type="transmembrane region" description="Helical" evidence="2">
    <location>
        <begin position="192"/>
        <end position="212"/>
    </location>
</feature>
<dbReference type="EMBL" id="SRSC01000003">
    <property type="protein sequence ID" value="TGU71172.1"/>
    <property type="molecule type" value="Genomic_DNA"/>
</dbReference>
<dbReference type="AlphaFoldDB" id="A0A4V3NZC3"/>
<protein>
    <submittedName>
        <fullName evidence="3">Uncharacterized protein</fullName>
    </submittedName>
</protein>
<proteinExistence type="predicted"/>
<accession>A0A4V3NZC3</accession>
<reference evidence="3 4" key="1">
    <citation type="submission" date="2019-04" db="EMBL/GenBank/DDBJ databases">
        <title>Geobacter oryzae sp. nov., ferric-reducing bacteria isolated from paddy soil.</title>
        <authorList>
            <person name="Xu Z."/>
            <person name="Masuda Y."/>
            <person name="Itoh H."/>
            <person name="Senoo K."/>
        </authorList>
    </citation>
    <scope>NUCLEOTIDE SEQUENCE [LARGE SCALE GENOMIC DNA]</scope>
    <source>
        <strain evidence="3 4">Red111</strain>
    </source>
</reference>
<dbReference type="Proteomes" id="UP000306416">
    <property type="component" value="Unassembled WGS sequence"/>
</dbReference>
<dbReference type="RefSeq" id="WP_135870611.1">
    <property type="nucleotide sequence ID" value="NZ_SRSC01000003.1"/>
</dbReference>